<dbReference type="Proteomes" id="UP000808372">
    <property type="component" value="Chromosome 35"/>
</dbReference>
<evidence type="ECO:0000313" key="11">
    <source>
        <dbReference type="RefSeq" id="XP_038830798.1"/>
    </source>
</evidence>
<dbReference type="CTD" id="83666"/>
<evidence type="ECO:0000256" key="7">
    <source>
        <dbReference type="SAM" id="MobiDB-lite"/>
    </source>
</evidence>
<dbReference type="GeneID" id="120029589"/>
<feature type="region of interest" description="Disordered" evidence="7">
    <location>
        <begin position="593"/>
        <end position="616"/>
    </location>
</feature>
<name>A0A8U0PU10_SALNM</name>
<dbReference type="GO" id="GO:0070212">
    <property type="term" value="P:protein poly-ADP-ribosylation"/>
    <property type="evidence" value="ECO:0007669"/>
    <property type="project" value="TreeGrafter"/>
</dbReference>
<evidence type="ECO:0000256" key="4">
    <source>
        <dbReference type="ARBA" id="ARBA00023027"/>
    </source>
</evidence>
<dbReference type="SUPFAM" id="SSF52949">
    <property type="entry name" value="Macro domain-like"/>
    <property type="match status" value="2"/>
</dbReference>
<feature type="region of interest" description="Disordered" evidence="7">
    <location>
        <begin position="253"/>
        <end position="272"/>
    </location>
</feature>
<dbReference type="InterPro" id="IPR002589">
    <property type="entry name" value="Macro_dom"/>
</dbReference>
<feature type="compositionally biased region" description="Basic and acidic residues" evidence="7">
    <location>
        <begin position="607"/>
        <end position="616"/>
    </location>
</feature>
<dbReference type="GO" id="GO:0060335">
    <property type="term" value="P:positive regulation of type II interferon-mediated signaling pathway"/>
    <property type="evidence" value="ECO:0007669"/>
    <property type="project" value="TreeGrafter"/>
</dbReference>
<dbReference type="PANTHER" id="PTHR14453:SF70">
    <property type="entry name" value="PROTEIN MONO-ADP-RIBOSYLTRANSFERASE PARP9"/>
    <property type="match status" value="1"/>
</dbReference>
<dbReference type="GO" id="GO:0003950">
    <property type="term" value="F:NAD+ poly-ADP-ribosyltransferase activity"/>
    <property type="evidence" value="ECO:0007669"/>
    <property type="project" value="InterPro"/>
</dbReference>
<evidence type="ECO:0000313" key="10">
    <source>
        <dbReference type="Proteomes" id="UP000808372"/>
    </source>
</evidence>
<sequence>MAKSDNLPLEEEMVSILGQCGPALTYALQSKFGCTAVLHGVDAASAGAGQSMKPEMRFSTQLSKGLRVSVWRDDLTTHHGVDAVVNAANEHLSHGAGLAKALSDAGGPDIQRESERYIKTFGKLVTGNAIVAPPGYLPYKKIIHVVGPCLPYKPSKSDVNIATPKLEKAVRNILEEMKKHHLKSVAIPAISSGLFNFPLPLCADVIVKTLKQYHDHNYSGAPLEVRLVNHDDLSVGEMKRACCEILGSTVSHSQPAAARGQPPKASYSKAVSHGNGSTLMKVNNVTLNLTKGYIEKQKTGGIVNTISSNLDLSSGAISKAILGKAGKGIQGEISKFYNYNKYSDVIETSGHNLSCSYVYHTICPHKSQASEKVLGDVISKCLSLAQKKRLSSISFPAIGTGMLGFNKQEVAQIMMDTAVEFSKQNNGTNMEIYYVIYPEDTETYRAFEDKLKSLQGATQYSSSFNSPSAQVFEPTTGYFDSRDPRESAQPYIELSGAFDETLREARSWYCSVFYPVSKNVFTIRNNFIQHFGQHEFGKLLNFQTKFKVSIEVFFKDGCAGVNIHGAFRDVTAAVLEVEAMCCKVQEDFAKEEERDMDLRTSTSSPRKPVDESSSDYRERQLNFSGLKIVRVEKVENSALKQVFELKKKQLDVSTSQRMYQRLPAQYCHLLNRVGFQREFAPPDELIYGEGIYFSGSVDGARKQWKGLADEAYLYFVEAQVLTGKSTHGSPDLIVPPVIPSGDPITLYDSVKGGVDTFVIFNGHQALPEYLIICKKE</sequence>
<feature type="domain" description="PARP catalytic" evidence="8">
    <location>
        <begin position="589"/>
        <end position="776"/>
    </location>
</feature>
<comment type="subcellular location">
    <subcellularLocation>
        <location evidence="1">Nucleus</location>
    </subcellularLocation>
</comment>
<keyword evidence="5" id="KW-0539">Nucleus</keyword>
<evidence type="ECO:0000256" key="1">
    <source>
        <dbReference type="ARBA" id="ARBA00004123"/>
    </source>
</evidence>
<dbReference type="CDD" id="cd02903">
    <property type="entry name" value="Macro_BAL-like"/>
    <property type="match status" value="1"/>
</dbReference>
<keyword evidence="4" id="KW-0520">NAD</keyword>
<dbReference type="RefSeq" id="XP_038830798.1">
    <property type="nucleotide sequence ID" value="XM_038974870.1"/>
</dbReference>
<keyword evidence="2" id="KW-0328">Glycosyltransferase</keyword>
<protein>
    <submittedName>
        <fullName evidence="11">Protein mono-ADP-ribosyltransferase PARP9 isoform X2</fullName>
    </submittedName>
</protein>
<dbReference type="GO" id="GO:0005737">
    <property type="term" value="C:cytoplasm"/>
    <property type="evidence" value="ECO:0007669"/>
    <property type="project" value="TreeGrafter"/>
</dbReference>
<dbReference type="InterPro" id="IPR057049">
    <property type="entry name" value="PARP14_KH_8"/>
</dbReference>
<evidence type="ECO:0000256" key="5">
    <source>
        <dbReference type="ARBA" id="ARBA00023242"/>
    </source>
</evidence>
<dbReference type="InterPro" id="IPR012317">
    <property type="entry name" value="Poly(ADP-ribose)pol_cat_dom"/>
</dbReference>
<evidence type="ECO:0000256" key="2">
    <source>
        <dbReference type="ARBA" id="ARBA00022676"/>
    </source>
</evidence>
<feature type="domain" description="Macro" evidence="9">
    <location>
        <begin position="55"/>
        <end position="246"/>
    </location>
</feature>
<evidence type="ECO:0000256" key="6">
    <source>
        <dbReference type="ARBA" id="ARBA00024347"/>
    </source>
</evidence>
<dbReference type="AlphaFoldDB" id="A0A8U0PU10"/>
<dbReference type="PANTHER" id="PTHR14453">
    <property type="entry name" value="PARP/ZINC FINGER CCCH TYPE DOMAIN CONTAINING PROTEIN"/>
    <property type="match status" value="1"/>
</dbReference>
<dbReference type="PROSITE" id="PS51059">
    <property type="entry name" value="PARP_CATALYTIC"/>
    <property type="match status" value="1"/>
</dbReference>
<dbReference type="Pfam" id="PF23254">
    <property type="entry name" value="KH_PARP14_8"/>
    <property type="match status" value="1"/>
</dbReference>
<dbReference type="GO" id="GO:1990404">
    <property type="term" value="F:NAD+-protein mono-ADP-ribosyltransferase activity"/>
    <property type="evidence" value="ECO:0007669"/>
    <property type="project" value="TreeGrafter"/>
</dbReference>
<dbReference type="InterPro" id="IPR052056">
    <property type="entry name" value="Mono-ARTD/PARP"/>
</dbReference>
<keyword evidence="3" id="KW-0808">Transferase</keyword>
<evidence type="ECO:0000259" key="8">
    <source>
        <dbReference type="PROSITE" id="PS51059"/>
    </source>
</evidence>
<evidence type="ECO:0000259" key="9">
    <source>
        <dbReference type="PROSITE" id="PS51154"/>
    </source>
</evidence>
<dbReference type="Pfam" id="PF01661">
    <property type="entry name" value="Macro"/>
    <property type="match status" value="2"/>
</dbReference>
<gene>
    <name evidence="11" type="primary">parp9</name>
</gene>
<dbReference type="Gene3D" id="3.40.220.10">
    <property type="entry name" value="Leucine Aminopeptidase, subunit E, domain 1"/>
    <property type="match status" value="2"/>
</dbReference>
<accession>A0A8U0PU10</accession>
<reference evidence="11" key="1">
    <citation type="submission" date="2025-08" db="UniProtKB">
        <authorList>
            <consortium name="RefSeq"/>
        </authorList>
    </citation>
    <scope>IDENTIFICATION</scope>
    <source>
        <tissue evidence="11">White muscle</tissue>
    </source>
</reference>
<dbReference type="GO" id="GO:0044389">
    <property type="term" value="F:ubiquitin-like protein ligase binding"/>
    <property type="evidence" value="ECO:0007669"/>
    <property type="project" value="TreeGrafter"/>
</dbReference>
<dbReference type="GO" id="GO:0005634">
    <property type="term" value="C:nucleus"/>
    <property type="evidence" value="ECO:0007669"/>
    <property type="project" value="UniProtKB-SubCell"/>
</dbReference>
<dbReference type="SMART" id="SM00506">
    <property type="entry name" value="A1pp"/>
    <property type="match status" value="2"/>
</dbReference>
<comment type="similarity">
    <text evidence="6">Belongs to the ARTD/PARP family.</text>
</comment>
<dbReference type="InterPro" id="IPR043472">
    <property type="entry name" value="Macro_dom-like"/>
</dbReference>
<organism evidence="10 11">
    <name type="scientific">Salvelinus namaycush</name>
    <name type="common">Lake trout</name>
    <name type="synonym">Salmo namaycush</name>
    <dbReference type="NCBI Taxonomy" id="8040"/>
    <lineage>
        <taxon>Eukaryota</taxon>
        <taxon>Metazoa</taxon>
        <taxon>Chordata</taxon>
        <taxon>Craniata</taxon>
        <taxon>Vertebrata</taxon>
        <taxon>Euteleostomi</taxon>
        <taxon>Actinopterygii</taxon>
        <taxon>Neopterygii</taxon>
        <taxon>Teleostei</taxon>
        <taxon>Protacanthopterygii</taxon>
        <taxon>Salmoniformes</taxon>
        <taxon>Salmonidae</taxon>
        <taxon>Salmoninae</taxon>
        <taxon>Salvelinus</taxon>
    </lineage>
</organism>
<proteinExistence type="inferred from homology"/>
<dbReference type="CDD" id="cd02907">
    <property type="entry name" value="Macro_Af1521_BAL-like"/>
    <property type="match status" value="1"/>
</dbReference>
<dbReference type="PROSITE" id="PS51154">
    <property type="entry name" value="MACRO"/>
    <property type="match status" value="2"/>
</dbReference>
<keyword evidence="10" id="KW-1185">Reference proteome</keyword>
<evidence type="ECO:0000256" key="3">
    <source>
        <dbReference type="ARBA" id="ARBA00022679"/>
    </source>
</evidence>
<dbReference type="GO" id="GO:0010629">
    <property type="term" value="P:negative regulation of gene expression"/>
    <property type="evidence" value="ECO:0007669"/>
    <property type="project" value="TreeGrafter"/>
</dbReference>
<dbReference type="SUPFAM" id="SSF56399">
    <property type="entry name" value="ADP-ribosylation"/>
    <property type="match status" value="1"/>
</dbReference>
<dbReference type="Gene3D" id="3.90.228.10">
    <property type="match status" value="1"/>
</dbReference>
<dbReference type="GO" id="GO:0003714">
    <property type="term" value="F:transcription corepressor activity"/>
    <property type="evidence" value="ECO:0007669"/>
    <property type="project" value="TreeGrafter"/>
</dbReference>
<feature type="domain" description="Macro" evidence="9">
    <location>
        <begin position="274"/>
        <end position="455"/>
    </location>
</feature>